<gene>
    <name evidence="1" type="ORF">PBLR_13939</name>
</gene>
<organism evidence="1 2">
    <name type="scientific">Paenibacillus alvei</name>
    <name type="common">Bacillus alvei</name>
    <dbReference type="NCBI Taxonomy" id="44250"/>
    <lineage>
        <taxon>Bacteria</taxon>
        <taxon>Bacillati</taxon>
        <taxon>Bacillota</taxon>
        <taxon>Bacilli</taxon>
        <taxon>Bacillales</taxon>
        <taxon>Paenibacillaceae</taxon>
        <taxon>Paenibacillus</taxon>
    </lineage>
</organism>
<sequence length="63" mass="7341">MIRIGRKSFVWVEFLDGRLKFIYGKERERFEEDTKKGSGVYMGAAAHLEHSAPACYGACERRW</sequence>
<name>A0A383REK8_PAEAL</name>
<proteinExistence type="predicted"/>
<protein>
    <submittedName>
        <fullName evidence="1">Uncharacterized protein</fullName>
    </submittedName>
</protein>
<evidence type="ECO:0000313" key="1">
    <source>
        <dbReference type="EMBL" id="SYX85517.1"/>
    </source>
</evidence>
<dbReference type="AlphaFoldDB" id="A0A383REK8"/>
<reference evidence="2" key="1">
    <citation type="submission" date="2018-08" db="EMBL/GenBank/DDBJ databases">
        <authorList>
            <person name="Chevrot R."/>
        </authorList>
    </citation>
    <scope>NUCLEOTIDE SEQUENCE [LARGE SCALE GENOMIC DNA]</scope>
</reference>
<evidence type="ECO:0000313" key="2">
    <source>
        <dbReference type="Proteomes" id="UP000304148"/>
    </source>
</evidence>
<dbReference type="Proteomes" id="UP000304148">
    <property type="component" value="Chromosome"/>
</dbReference>
<dbReference type="EMBL" id="LS992241">
    <property type="protein sequence ID" value="SYX85517.1"/>
    <property type="molecule type" value="Genomic_DNA"/>
</dbReference>
<accession>A0A383REK8</accession>